<evidence type="ECO:0000256" key="2">
    <source>
        <dbReference type="SAM" id="Phobius"/>
    </source>
</evidence>
<proteinExistence type="predicted"/>
<dbReference type="CDD" id="cd04179">
    <property type="entry name" value="DPM_DPG-synthase_like"/>
    <property type="match status" value="1"/>
</dbReference>
<organism evidence="4 5">
    <name type="scientific">Candidatus Scatomonas pullistercoris</name>
    <dbReference type="NCBI Taxonomy" id="2840920"/>
    <lineage>
        <taxon>Bacteria</taxon>
        <taxon>Bacillati</taxon>
        <taxon>Bacillota</taxon>
        <taxon>Clostridia</taxon>
        <taxon>Lachnospirales</taxon>
        <taxon>Lachnospiraceae</taxon>
        <taxon>Lachnospiraceae incertae sedis</taxon>
        <taxon>Candidatus Scatomonas</taxon>
    </lineage>
</organism>
<feature type="region of interest" description="Disordered" evidence="1">
    <location>
        <begin position="313"/>
        <end position="334"/>
    </location>
</feature>
<dbReference type="Pfam" id="PF00535">
    <property type="entry name" value="Glycos_transf_2"/>
    <property type="match status" value="1"/>
</dbReference>
<dbReference type="EMBL" id="DVOO01000015">
    <property type="protein sequence ID" value="HIV25225.1"/>
    <property type="molecule type" value="Genomic_DNA"/>
</dbReference>
<feature type="transmembrane region" description="Helical" evidence="2">
    <location>
        <begin position="269"/>
        <end position="293"/>
    </location>
</feature>
<comment type="caution">
    <text evidence="4">The sequence shown here is derived from an EMBL/GenBank/DDBJ whole genome shotgun (WGS) entry which is preliminary data.</text>
</comment>
<reference evidence="4" key="2">
    <citation type="journal article" date="2021" name="PeerJ">
        <title>Extensive microbial diversity within the chicken gut microbiome revealed by metagenomics and culture.</title>
        <authorList>
            <person name="Gilroy R."/>
            <person name="Ravi A."/>
            <person name="Getino M."/>
            <person name="Pursley I."/>
            <person name="Horton D.L."/>
            <person name="Alikhan N.F."/>
            <person name="Baker D."/>
            <person name="Gharbi K."/>
            <person name="Hall N."/>
            <person name="Watson M."/>
            <person name="Adriaenssens E.M."/>
            <person name="Foster-Nyarko E."/>
            <person name="Jarju S."/>
            <person name="Secka A."/>
            <person name="Antonio M."/>
            <person name="Oren A."/>
            <person name="Chaudhuri R.R."/>
            <person name="La Ragione R."/>
            <person name="Hildebrand F."/>
            <person name="Pallen M.J."/>
        </authorList>
    </citation>
    <scope>NUCLEOTIDE SEQUENCE</scope>
    <source>
        <strain evidence="4">CHK188-20938</strain>
    </source>
</reference>
<keyword evidence="2" id="KW-0812">Transmembrane</keyword>
<dbReference type="InterPro" id="IPR029044">
    <property type="entry name" value="Nucleotide-diphossugar_trans"/>
</dbReference>
<evidence type="ECO:0000313" key="5">
    <source>
        <dbReference type="Proteomes" id="UP000824169"/>
    </source>
</evidence>
<name>A0A9D1TAA5_9FIRM</name>
<accession>A0A9D1TAA5</accession>
<dbReference type="PANTHER" id="PTHR48090">
    <property type="entry name" value="UNDECAPRENYL-PHOSPHATE 4-DEOXY-4-FORMAMIDO-L-ARABINOSE TRANSFERASE-RELATED"/>
    <property type="match status" value="1"/>
</dbReference>
<dbReference type="InterPro" id="IPR001173">
    <property type="entry name" value="Glyco_trans_2-like"/>
</dbReference>
<sequence>MKLIIQIPCYNEAETLEIALNDLPRQIEGIDEIEYLIINDGSKDNTVEVARRWGINYVVNFKCNRGLAKGFMAGLDACLRNGADIIVNTDADNQYCGEDIEKLVRPILDGKADIVIGARPIDETEHFSPLKKKLQHIGSWTVRKASKTDIPDAPSGFRAYSREAALRMNVVNEYTYTLETIVQAGREKMAITSVPIRTNPELRKSRLFNSMFGYVKKSLLTIVRAFMMYKPLRFFSIIGGIVFAVGLAIGIRFLVYLGMGQSAGHIQSLILASTLMILGFQTFISGLQADLIASNRKIMEDMQERIRRMDYELSSREQGKETEKRDDIREKGDL</sequence>
<gene>
    <name evidence="4" type="ORF">IAB71_05465</name>
</gene>
<feature type="domain" description="Glycosyltransferase 2-like" evidence="3">
    <location>
        <begin position="7"/>
        <end position="165"/>
    </location>
</feature>
<protein>
    <submittedName>
        <fullName evidence="4">Glycosyltransferase family 2 protein</fullName>
    </submittedName>
</protein>
<dbReference type="InterPro" id="IPR050256">
    <property type="entry name" value="Glycosyltransferase_2"/>
</dbReference>
<reference evidence="4" key="1">
    <citation type="submission" date="2020-10" db="EMBL/GenBank/DDBJ databases">
        <authorList>
            <person name="Gilroy R."/>
        </authorList>
    </citation>
    <scope>NUCLEOTIDE SEQUENCE</scope>
    <source>
        <strain evidence="4">CHK188-20938</strain>
    </source>
</reference>
<evidence type="ECO:0000259" key="3">
    <source>
        <dbReference type="Pfam" id="PF00535"/>
    </source>
</evidence>
<evidence type="ECO:0000313" key="4">
    <source>
        <dbReference type="EMBL" id="HIV25225.1"/>
    </source>
</evidence>
<evidence type="ECO:0000256" key="1">
    <source>
        <dbReference type="SAM" id="MobiDB-lite"/>
    </source>
</evidence>
<dbReference type="PANTHER" id="PTHR48090:SF7">
    <property type="entry name" value="RFBJ PROTEIN"/>
    <property type="match status" value="1"/>
</dbReference>
<feature type="transmembrane region" description="Helical" evidence="2">
    <location>
        <begin position="234"/>
        <end position="257"/>
    </location>
</feature>
<dbReference type="AlphaFoldDB" id="A0A9D1TAA5"/>
<dbReference type="Proteomes" id="UP000824169">
    <property type="component" value="Unassembled WGS sequence"/>
</dbReference>
<dbReference type="SUPFAM" id="SSF53448">
    <property type="entry name" value="Nucleotide-diphospho-sugar transferases"/>
    <property type="match status" value="1"/>
</dbReference>
<dbReference type="Gene3D" id="3.90.550.10">
    <property type="entry name" value="Spore Coat Polysaccharide Biosynthesis Protein SpsA, Chain A"/>
    <property type="match status" value="1"/>
</dbReference>
<keyword evidence="2" id="KW-0472">Membrane</keyword>
<keyword evidence="2" id="KW-1133">Transmembrane helix</keyword>